<dbReference type="InterPro" id="IPR017853">
    <property type="entry name" value="GH"/>
</dbReference>
<accession>A0A1Z5KK18</accession>
<dbReference type="CDD" id="cd14791">
    <property type="entry name" value="GH36"/>
    <property type="match status" value="1"/>
</dbReference>
<keyword evidence="5" id="KW-1185">Reference proteome</keyword>
<evidence type="ECO:0000256" key="3">
    <source>
        <dbReference type="SAM" id="MobiDB-lite"/>
    </source>
</evidence>
<dbReference type="AlphaFoldDB" id="A0A1Z5KK18"/>
<evidence type="ECO:0000256" key="2">
    <source>
        <dbReference type="ARBA" id="ARBA00023295"/>
    </source>
</evidence>
<dbReference type="OrthoDB" id="5795902at2759"/>
<keyword evidence="2" id="KW-0326">Glycosidase</keyword>
<reference evidence="4 5" key="1">
    <citation type="journal article" date="2015" name="Plant Cell">
        <title>Oil accumulation by the oleaginous diatom Fistulifera solaris as revealed by the genome and transcriptome.</title>
        <authorList>
            <person name="Tanaka T."/>
            <person name="Maeda Y."/>
            <person name="Veluchamy A."/>
            <person name="Tanaka M."/>
            <person name="Abida H."/>
            <person name="Marechal E."/>
            <person name="Bowler C."/>
            <person name="Muto M."/>
            <person name="Sunaga Y."/>
            <person name="Tanaka M."/>
            <person name="Yoshino T."/>
            <person name="Taniguchi T."/>
            <person name="Fukuda Y."/>
            <person name="Nemoto M."/>
            <person name="Matsumoto M."/>
            <person name="Wong P.S."/>
            <person name="Aburatani S."/>
            <person name="Fujibuchi W."/>
        </authorList>
    </citation>
    <scope>NUCLEOTIDE SEQUENCE [LARGE SCALE GENOMIC DNA]</scope>
    <source>
        <strain evidence="4 5">JPCC DA0580</strain>
    </source>
</reference>
<dbReference type="Pfam" id="PF02065">
    <property type="entry name" value="Melibiase"/>
    <property type="match status" value="1"/>
</dbReference>
<gene>
    <name evidence="4" type="ORF">FisN_16Lh109</name>
</gene>
<dbReference type="InterPro" id="IPR050985">
    <property type="entry name" value="Alpha-glycosidase_related"/>
</dbReference>
<comment type="caution">
    <text evidence="4">The sequence shown here is derived from an EMBL/GenBank/DDBJ whole genome shotgun (WGS) entry which is preliminary data.</text>
</comment>
<dbReference type="EMBL" id="BDSP01000240">
    <property type="protein sequence ID" value="GAX26278.1"/>
    <property type="molecule type" value="Genomic_DNA"/>
</dbReference>
<dbReference type="SUPFAM" id="SSF51445">
    <property type="entry name" value="(Trans)glycosidases"/>
    <property type="match status" value="1"/>
</dbReference>
<dbReference type="InParanoid" id="A0A1Z5KK18"/>
<sequence length="1055" mass="117601">MNGLSSAEKLSGCDVPFAEETKGEKIMATDEWTFRIRFLSPVDGQQLIELRQARPSKDSDHPKSHSTCNDDERASLLLQNSTTVSSTGWMLTSPFWSIQSSILLSLTYFPAWQALPEYTTHVCSSCCCCHVESCCGIKKDLFTEYFTVEDVVRVQMVEARQIRGVGICRAIQLHLRPLLYDASSNPIPPQFQSAWETHLEHMEHNQSELSEQQSNDYSSNDSNNTGPILTFCLSSTQTDPPLLWKVEIPALKTAIAMETITLLEGKLHAAGSGYFPTHTYVNGFQSWTFSGSIPRGAPQPQSAMPDRVSRAFNAGGAPPPTDATLLASSPRPYVPNDDFVPTYTSDFFTCISSDGETTEQMYPPLDETGGPACVMGWLSQRQQFGIITADSNLERLQMHASCQGQILLPNGRIVTDWAYVQLTTPHSYDEEPMVYFLHAVAAYNEARPMANLLTGWCSWYVFYQNISETILRENFVTLKEMRTHVPTNVAVVDDGYMTAWGDWDSCKPGQFPSSLGVVADDIRKNQMRPGLWLAPFAADKHSLLTKGHPEWIIRNNIGLPANSSNCGKFFYGLDATNPAVRRHVHDAIERAVKQWGYSVLKIDFLYAACLEGSGKYDLSMSRAQAMHVAMQTIRKAAGSTTFLIGCGCPVASGIGIVDAMRVSADTGPAWYPQFPFPWWDHGTLPSLKAMIRNSITRAPLGHRWWHNDPDCLMLGNHTSLTDIEVASAASIVAMTCGMLLLSDDLPKVSPKRMNILSKIFPLTGIPAVVLDLHSTKDGIPRLLRLWATDKFDMLDSFRSSMSLDEEFDHNAEATYFARQASFNPDRESVALNERNRTCIHVTKGLGTWTIVSISNWTDSPVVSCIPPAALLPLGGSLEDNEEASTDSFSSAKANEPGRHGYHTLAFWSCKYNWIPDHRKNPEQTISRRLNAHETEIYHIKPVTPEKPQYIGGNLHFSCGKEVRSFYVNFNNNRARICLETNYYRNGSILLYIPRTTLDKLQVTVTGKPEGQWSAVGNIPRISDNGSHQLAGRVVQIPIEIFADKRSHDGEIEIEY</sequence>
<name>A0A1Z5KK18_FISSO</name>
<evidence type="ECO:0000256" key="1">
    <source>
        <dbReference type="ARBA" id="ARBA00022801"/>
    </source>
</evidence>
<organism evidence="4 5">
    <name type="scientific">Fistulifera solaris</name>
    <name type="common">Oleaginous diatom</name>
    <dbReference type="NCBI Taxonomy" id="1519565"/>
    <lineage>
        <taxon>Eukaryota</taxon>
        <taxon>Sar</taxon>
        <taxon>Stramenopiles</taxon>
        <taxon>Ochrophyta</taxon>
        <taxon>Bacillariophyta</taxon>
        <taxon>Bacillariophyceae</taxon>
        <taxon>Bacillariophycidae</taxon>
        <taxon>Naviculales</taxon>
        <taxon>Naviculaceae</taxon>
        <taxon>Fistulifera</taxon>
    </lineage>
</organism>
<feature type="region of interest" description="Disordered" evidence="3">
    <location>
        <begin position="202"/>
        <end position="221"/>
    </location>
</feature>
<dbReference type="GO" id="GO:0004557">
    <property type="term" value="F:alpha-galactosidase activity"/>
    <property type="evidence" value="ECO:0007669"/>
    <property type="project" value="InterPro"/>
</dbReference>
<protein>
    <recommendedName>
        <fullName evidence="6">Alpha-galactosidase</fullName>
    </recommendedName>
</protein>
<dbReference type="Proteomes" id="UP000198406">
    <property type="component" value="Unassembled WGS sequence"/>
</dbReference>
<keyword evidence="1" id="KW-0378">Hydrolase</keyword>
<evidence type="ECO:0000313" key="4">
    <source>
        <dbReference type="EMBL" id="GAX26278.1"/>
    </source>
</evidence>
<dbReference type="InterPro" id="IPR013785">
    <property type="entry name" value="Aldolase_TIM"/>
</dbReference>
<dbReference type="PANTHER" id="PTHR43053">
    <property type="entry name" value="GLYCOSIDASE FAMILY 31"/>
    <property type="match status" value="1"/>
</dbReference>
<dbReference type="GO" id="GO:0016052">
    <property type="term" value="P:carbohydrate catabolic process"/>
    <property type="evidence" value="ECO:0007669"/>
    <property type="project" value="InterPro"/>
</dbReference>
<evidence type="ECO:0008006" key="6">
    <source>
        <dbReference type="Google" id="ProtNLM"/>
    </source>
</evidence>
<dbReference type="InterPro" id="IPR002252">
    <property type="entry name" value="Glyco_hydro_36"/>
</dbReference>
<dbReference type="PANTHER" id="PTHR43053:SF3">
    <property type="entry name" value="ALPHA-GALACTOSIDASE C-RELATED"/>
    <property type="match status" value="1"/>
</dbReference>
<evidence type="ECO:0000313" key="5">
    <source>
        <dbReference type="Proteomes" id="UP000198406"/>
    </source>
</evidence>
<dbReference type="Gene3D" id="3.20.20.70">
    <property type="entry name" value="Aldolase class I"/>
    <property type="match status" value="1"/>
</dbReference>
<proteinExistence type="predicted"/>